<dbReference type="AlphaFoldDB" id="A0A7C8KBF3"/>
<name>A0A7C8KBF3_ORBOL</name>
<reference evidence="1 2" key="1">
    <citation type="submission" date="2019-03" db="EMBL/GenBank/DDBJ databases">
        <title>Nematode-trapping fungi genome.</title>
        <authorList>
            <person name="Vidal-Diez De Ulzurrun G."/>
        </authorList>
    </citation>
    <scope>NUCLEOTIDE SEQUENCE [LARGE SCALE GENOMIC DNA]</scope>
    <source>
        <strain evidence="1 2">TWF154</strain>
    </source>
</reference>
<protein>
    <submittedName>
        <fullName evidence="1">Uncharacterized protein</fullName>
    </submittedName>
</protein>
<dbReference type="EMBL" id="SOZJ01000002">
    <property type="protein sequence ID" value="TGJ72558.1"/>
    <property type="molecule type" value="Genomic_DNA"/>
</dbReference>
<organism evidence="1 2">
    <name type="scientific">Orbilia oligospora</name>
    <name type="common">Nematode-trapping fungus</name>
    <name type="synonym">Arthrobotrys oligospora</name>
    <dbReference type="NCBI Taxonomy" id="2813651"/>
    <lineage>
        <taxon>Eukaryota</taxon>
        <taxon>Fungi</taxon>
        <taxon>Dikarya</taxon>
        <taxon>Ascomycota</taxon>
        <taxon>Pezizomycotina</taxon>
        <taxon>Orbiliomycetes</taxon>
        <taxon>Orbiliales</taxon>
        <taxon>Orbiliaceae</taxon>
        <taxon>Orbilia</taxon>
    </lineage>
</organism>
<comment type="caution">
    <text evidence="1">The sequence shown here is derived from an EMBL/GenBank/DDBJ whole genome shotgun (WGS) entry which is preliminary data.</text>
</comment>
<gene>
    <name evidence="1" type="ORF">EYR41_004445</name>
</gene>
<evidence type="ECO:0000313" key="1">
    <source>
        <dbReference type="EMBL" id="TGJ72558.1"/>
    </source>
</evidence>
<sequence>MGQSGPWTTALKAVESNTHPLASPISLVEQEKTLTVYNIEDGKRVQHRDMTRRWQTHESHTISHPLDIAFLPCKPIEGAQLKTWKLVNEVLPQVGEASEWSEITVPLSGLYHNIIRHELPRCWLFV</sequence>
<dbReference type="Proteomes" id="UP000297595">
    <property type="component" value="Unassembled WGS sequence"/>
</dbReference>
<proteinExistence type="predicted"/>
<accession>A0A7C8KBF3</accession>
<evidence type="ECO:0000313" key="2">
    <source>
        <dbReference type="Proteomes" id="UP000297595"/>
    </source>
</evidence>